<keyword evidence="7" id="KW-0520">NAD</keyword>
<keyword evidence="6" id="KW-0411">Iron-sulfur</keyword>
<dbReference type="InterPro" id="IPR015879">
    <property type="entry name" value="Ring_hydroxy_dOase_asu_C_dom"/>
</dbReference>
<evidence type="ECO:0000313" key="10">
    <source>
        <dbReference type="Proteomes" id="UP000520767"/>
    </source>
</evidence>
<name>A0A7W7VDH5_9PSEU</name>
<dbReference type="Gene3D" id="3.90.380.10">
    <property type="entry name" value="Naphthalene 1,2-dioxygenase Alpha Subunit, Chain A, domain 1"/>
    <property type="match status" value="1"/>
</dbReference>
<evidence type="ECO:0000256" key="2">
    <source>
        <dbReference type="ARBA" id="ARBA00022714"/>
    </source>
</evidence>
<dbReference type="SUPFAM" id="SSF50022">
    <property type="entry name" value="ISP domain"/>
    <property type="match status" value="1"/>
</dbReference>
<keyword evidence="10" id="KW-1185">Reference proteome</keyword>
<dbReference type="Pfam" id="PF00848">
    <property type="entry name" value="Ring_hydroxyl_A"/>
    <property type="match status" value="1"/>
</dbReference>
<dbReference type="Proteomes" id="UP000520767">
    <property type="component" value="Unassembled WGS sequence"/>
</dbReference>
<dbReference type="InterPro" id="IPR001663">
    <property type="entry name" value="Rng_hydr_dOase-A"/>
</dbReference>
<evidence type="ECO:0000256" key="6">
    <source>
        <dbReference type="ARBA" id="ARBA00023014"/>
    </source>
</evidence>
<evidence type="ECO:0000256" key="5">
    <source>
        <dbReference type="ARBA" id="ARBA00023004"/>
    </source>
</evidence>
<dbReference type="InterPro" id="IPR017941">
    <property type="entry name" value="Rieske_2Fe-2S"/>
</dbReference>
<dbReference type="GO" id="GO:0051537">
    <property type="term" value="F:2 iron, 2 sulfur cluster binding"/>
    <property type="evidence" value="ECO:0007669"/>
    <property type="project" value="UniProtKB-KW"/>
</dbReference>
<dbReference type="Gene3D" id="2.102.10.10">
    <property type="entry name" value="Rieske [2Fe-2S] iron-sulphur domain"/>
    <property type="match status" value="1"/>
</dbReference>
<dbReference type="GO" id="GO:0005506">
    <property type="term" value="F:iron ion binding"/>
    <property type="evidence" value="ECO:0007669"/>
    <property type="project" value="InterPro"/>
</dbReference>
<dbReference type="AlphaFoldDB" id="A0A7W7VDH5"/>
<sequence>MFAADVEHVFTVGWLFVGHSCELRAAGDYYTVDIGRDRVIVVRGRDNEIHAHHDVCAHRGSRIVSAPRGNTHSFVCPYHRWVYGLDGRLRAARQMGPCFSTEQYRLAPVAVREVAGLVFVCLAADPPPFEPFAEALAPQLRPHGLADARIAARERYRVAANWKTVVENSRECYHCGNHPEFLRSNFELGMYGDLRTDAGYDAVLAAARARWRAQGLAPEDVNFPDGAWYRIARVPLREGYLTETLDGHTVAPVMGTLTGTDTGSLRMVALPNLLVAHANCDYAMTTAITPVDVGTTDVEVTFLVHRDAALADTNALTAVWRSTSEQDWLLCERAYAGTASRGYRPGPLSPLVEGPLMRFHEWYVARLRAGVRGETNDPSSKLLL</sequence>
<dbReference type="GO" id="GO:0016705">
    <property type="term" value="F:oxidoreductase activity, acting on paired donors, with incorporation or reduction of molecular oxygen"/>
    <property type="evidence" value="ECO:0007669"/>
    <property type="project" value="UniProtKB-ARBA"/>
</dbReference>
<evidence type="ECO:0000256" key="7">
    <source>
        <dbReference type="ARBA" id="ARBA00023027"/>
    </source>
</evidence>
<dbReference type="RefSeq" id="WP_184810313.1">
    <property type="nucleotide sequence ID" value="NZ_JACHJQ010000002.1"/>
</dbReference>
<dbReference type="PROSITE" id="PS00570">
    <property type="entry name" value="RING_HYDROXYL_ALPHA"/>
    <property type="match status" value="1"/>
</dbReference>
<keyword evidence="5" id="KW-0408">Iron</keyword>
<keyword evidence="4" id="KW-0560">Oxidoreductase</keyword>
<evidence type="ECO:0000313" key="9">
    <source>
        <dbReference type="EMBL" id="MBB4906208.1"/>
    </source>
</evidence>
<evidence type="ECO:0000256" key="4">
    <source>
        <dbReference type="ARBA" id="ARBA00023002"/>
    </source>
</evidence>
<dbReference type="InterPro" id="IPR036922">
    <property type="entry name" value="Rieske_2Fe-2S_sf"/>
</dbReference>
<keyword evidence="3" id="KW-0479">Metal-binding</keyword>
<dbReference type="CDD" id="cd03469">
    <property type="entry name" value="Rieske_RO_Alpha_N"/>
    <property type="match status" value="1"/>
</dbReference>
<proteinExistence type="predicted"/>
<accession>A0A7W7VDH5</accession>
<comment type="cofactor">
    <cofactor evidence="1">
        <name>Fe cation</name>
        <dbReference type="ChEBI" id="CHEBI:24875"/>
    </cofactor>
</comment>
<organism evidence="9 10">
    <name type="scientific">Actinophytocola algeriensis</name>
    <dbReference type="NCBI Taxonomy" id="1768010"/>
    <lineage>
        <taxon>Bacteria</taxon>
        <taxon>Bacillati</taxon>
        <taxon>Actinomycetota</taxon>
        <taxon>Actinomycetes</taxon>
        <taxon>Pseudonocardiales</taxon>
        <taxon>Pseudonocardiaceae</taxon>
    </lineage>
</organism>
<evidence type="ECO:0000256" key="3">
    <source>
        <dbReference type="ARBA" id="ARBA00022723"/>
    </source>
</evidence>
<dbReference type="InterPro" id="IPR015881">
    <property type="entry name" value="ARHD_Rieske_2Fe_2S"/>
</dbReference>
<dbReference type="PRINTS" id="PR00090">
    <property type="entry name" value="RNGDIOXGNASE"/>
</dbReference>
<dbReference type="EMBL" id="JACHJQ010000002">
    <property type="protein sequence ID" value="MBB4906208.1"/>
    <property type="molecule type" value="Genomic_DNA"/>
</dbReference>
<dbReference type="PANTHER" id="PTHR43756">
    <property type="entry name" value="CHOLINE MONOOXYGENASE, CHLOROPLASTIC"/>
    <property type="match status" value="1"/>
</dbReference>
<gene>
    <name evidence="9" type="ORF">FHR82_002425</name>
</gene>
<evidence type="ECO:0000259" key="8">
    <source>
        <dbReference type="PROSITE" id="PS51296"/>
    </source>
</evidence>
<reference evidence="9 10" key="1">
    <citation type="submission" date="2020-08" db="EMBL/GenBank/DDBJ databases">
        <title>Genomic Encyclopedia of Type Strains, Phase III (KMG-III): the genomes of soil and plant-associated and newly described type strains.</title>
        <authorList>
            <person name="Whitman W."/>
        </authorList>
    </citation>
    <scope>NUCLEOTIDE SEQUENCE [LARGE SCALE GENOMIC DNA]</scope>
    <source>
        <strain evidence="9 10">CECT 8960</strain>
    </source>
</reference>
<dbReference type="PANTHER" id="PTHR43756:SF5">
    <property type="entry name" value="CHOLINE MONOOXYGENASE, CHLOROPLASTIC"/>
    <property type="match status" value="1"/>
</dbReference>
<comment type="caution">
    <text evidence="9">The sequence shown here is derived from an EMBL/GenBank/DDBJ whole genome shotgun (WGS) entry which is preliminary data.</text>
</comment>
<keyword evidence="2" id="KW-0001">2Fe-2S</keyword>
<dbReference type="GO" id="GO:0004497">
    <property type="term" value="F:monooxygenase activity"/>
    <property type="evidence" value="ECO:0007669"/>
    <property type="project" value="UniProtKB-ARBA"/>
</dbReference>
<feature type="domain" description="Rieske" evidence="8">
    <location>
        <begin position="14"/>
        <end position="120"/>
    </location>
</feature>
<protein>
    <submittedName>
        <fullName evidence="9">Rieske 2Fe-2S family protein</fullName>
    </submittedName>
</protein>
<dbReference type="Pfam" id="PF00355">
    <property type="entry name" value="Rieske"/>
    <property type="match status" value="1"/>
</dbReference>
<dbReference type="PROSITE" id="PS51296">
    <property type="entry name" value="RIESKE"/>
    <property type="match status" value="1"/>
</dbReference>
<evidence type="ECO:0000256" key="1">
    <source>
        <dbReference type="ARBA" id="ARBA00001962"/>
    </source>
</evidence>
<dbReference type="SUPFAM" id="SSF55961">
    <property type="entry name" value="Bet v1-like"/>
    <property type="match status" value="1"/>
</dbReference>